<dbReference type="InterPro" id="IPR005561">
    <property type="entry name" value="ANTAR"/>
</dbReference>
<dbReference type="InterPro" id="IPR008327">
    <property type="entry name" value="Sig_transdc_resp-reg_antiterm"/>
</dbReference>
<name>A0A6S7BAA3_9BURK</name>
<dbReference type="EMBL" id="CADIKM010000017">
    <property type="protein sequence ID" value="CAB3793434.1"/>
    <property type="molecule type" value="Genomic_DNA"/>
</dbReference>
<accession>A0A6S7BAA3</accession>
<dbReference type="InterPro" id="IPR036388">
    <property type="entry name" value="WH-like_DNA-bd_sf"/>
</dbReference>
<dbReference type="Gene3D" id="1.10.10.10">
    <property type="entry name" value="Winged helix-like DNA-binding domain superfamily/Winged helix DNA-binding domain"/>
    <property type="match status" value="1"/>
</dbReference>
<keyword evidence="5" id="KW-1185">Reference proteome</keyword>
<dbReference type="Proteomes" id="UP000494115">
    <property type="component" value="Unassembled WGS sequence"/>
</dbReference>
<dbReference type="GO" id="GO:0003723">
    <property type="term" value="F:RNA binding"/>
    <property type="evidence" value="ECO:0007669"/>
    <property type="project" value="InterPro"/>
</dbReference>
<evidence type="ECO:0000256" key="1">
    <source>
        <dbReference type="SAM" id="Coils"/>
    </source>
</evidence>
<organism evidence="4 5">
    <name type="scientific">Pararobbsia alpina</name>
    <dbReference type="NCBI Taxonomy" id="621374"/>
    <lineage>
        <taxon>Bacteria</taxon>
        <taxon>Pseudomonadati</taxon>
        <taxon>Pseudomonadota</taxon>
        <taxon>Betaproteobacteria</taxon>
        <taxon>Burkholderiales</taxon>
        <taxon>Burkholderiaceae</taxon>
        <taxon>Pararobbsia</taxon>
    </lineage>
</organism>
<evidence type="ECO:0000259" key="3">
    <source>
        <dbReference type="PROSITE" id="PS50921"/>
    </source>
</evidence>
<protein>
    <submittedName>
        <fullName evidence="4">Aliphatic amidase regulator</fullName>
    </submittedName>
</protein>
<keyword evidence="1" id="KW-0175">Coiled coil</keyword>
<dbReference type="SMART" id="SM01012">
    <property type="entry name" value="ANTAR"/>
    <property type="match status" value="1"/>
</dbReference>
<feature type="coiled-coil region" evidence="1">
    <location>
        <begin position="139"/>
        <end position="166"/>
    </location>
</feature>
<dbReference type="RefSeq" id="WP_175106045.1">
    <property type="nucleotide sequence ID" value="NZ_CADIKM010000017.1"/>
</dbReference>
<dbReference type="PIRSF" id="PIRSF036382">
    <property type="entry name" value="RR_antiterm"/>
    <property type="match status" value="1"/>
</dbReference>
<dbReference type="Pfam" id="PF03861">
    <property type="entry name" value="ANTAR"/>
    <property type="match status" value="1"/>
</dbReference>
<dbReference type="Gene3D" id="3.40.50.2300">
    <property type="match status" value="1"/>
</dbReference>
<dbReference type="Pfam" id="PF21332">
    <property type="entry name" value="AmiR_N"/>
    <property type="match status" value="1"/>
</dbReference>
<evidence type="ECO:0000313" key="4">
    <source>
        <dbReference type="EMBL" id="CAB3793434.1"/>
    </source>
</evidence>
<evidence type="ECO:0000313" key="5">
    <source>
        <dbReference type="Proteomes" id="UP000494115"/>
    </source>
</evidence>
<dbReference type="InterPro" id="IPR049021">
    <property type="entry name" value="AmiR_N"/>
</dbReference>
<dbReference type="SUPFAM" id="SSF52172">
    <property type="entry name" value="CheY-like"/>
    <property type="match status" value="1"/>
</dbReference>
<proteinExistence type="predicted"/>
<feature type="region of interest" description="Disordered" evidence="2">
    <location>
        <begin position="1"/>
        <end position="22"/>
    </location>
</feature>
<dbReference type="PROSITE" id="PS50921">
    <property type="entry name" value="ANTAR"/>
    <property type="match status" value="1"/>
</dbReference>
<gene>
    <name evidence="4" type="primary">amiR_1</name>
    <name evidence="4" type="ORF">LMG28138_03534</name>
</gene>
<sequence>MRGDNGSARNGGRAESAPTGAKSRVLRDLRSMHVCVFHPLNRDGELLTQQLQRIGCQTHCFWPPLAAPVAGSDLVFIGLYPDTIDYEFAWCNADDAPPVVAVVNYENPTIIDAVLRVGAKAVVACPVRSFGVLSAIVLAQQISGEIKRLHKRVARLEEKVEGVRKIAEAQQILVRQQGIGKLEAYRAIRAQAMTKRVPIEEIASAIIAADEYLSLRG</sequence>
<evidence type="ECO:0000256" key="2">
    <source>
        <dbReference type="SAM" id="MobiDB-lite"/>
    </source>
</evidence>
<dbReference type="AlphaFoldDB" id="A0A6S7BAA3"/>
<dbReference type="InterPro" id="IPR011006">
    <property type="entry name" value="CheY-like_superfamily"/>
</dbReference>
<reference evidence="4 5" key="1">
    <citation type="submission" date="2020-04" db="EMBL/GenBank/DDBJ databases">
        <authorList>
            <person name="De Canck E."/>
        </authorList>
    </citation>
    <scope>NUCLEOTIDE SEQUENCE [LARGE SCALE GENOMIC DNA]</scope>
    <source>
        <strain evidence="4 5">LMG 28138</strain>
    </source>
</reference>
<feature type="domain" description="ANTAR" evidence="3">
    <location>
        <begin position="146"/>
        <end position="207"/>
    </location>
</feature>